<gene>
    <name evidence="2" type="ORF">QWZ03_19135</name>
</gene>
<proteinExistence type="predicted"/>
<protein>
    <submittedName>
        <fullName evidence="2">Metallopeptidase TldD-related protein</fullName>
    </submittedName>
</protein>
<reference evidence="2" key="1">
    <citation type="journal article" date="2014" name="Int. J. Syst. Evol. Microbiol.">
        <title>Complete genome of a new Firmicutes species belonging to the dominant human colonic microbiota ('Ruminococcus bicirculans') reveals two chromosomes and a selective capacity to utilize plant glucans.</title>
        <authorList>
            <consortium name="NISC Comparative Sequencing Program"/>
            <person name="Wegmann U."/>
            <person name="Louis P."/>
            <person name="Goesmann A."/>
            <person name="Henrissat B."/>
            <person name="Duncan S.H."/>
            <person name="Flint H.J."/>
        </authorList>
    </citation>
    <scope>NUCLEOTIDE SEQUENCE</scope>
    <source>
        <strain evidence="2">CECT 7703</strain>
    </source>
</reference>
<evidence type="ECO:0000313" key="2">
    <source>
        <dbReference type="EMBL" id="MDN3578885.1"/>
    </source>
</evidence>
<evidence type="ECO:0000313" key="3">
    <source>
        <dbReference type="Proteomes" id="UP001180081"/>
    </source>
</evidence>
<sequence length="439" mass="47684">MRAHFSRLAEHLRSQLQAGEAFTLWLSAERTDFVRFNHGKVRQAGQVAQSYLDIKLVQGEKHVSQNLSLAGNDDDLPLIDRILIELRAALQDVADDPYMLLNAVPQSSERLDATALPPSETMVADILAAAAGVDLVGILAAGPVQYGFANSQGQLNWQETVSWNFDWSLYAHGDKAVKRGSAGKVWSSEQLRTEIAEAREQLALLKRPVKTLAPGSYRAYFTPAALAELMSMLNWGGYSEKQLRAKRSPLLKLADGELSFSPMLTVTEDTLQGLAPAFQAEGFIKPDSVPLISAGKYAGSLVSPRTAKEYGIAGNGAGAWESSESLDVAAGSLPHRDVLKALGTGLYVSNLWYLNFSDRMAGRVTGMTRFATFWVENGEIVAPLNVMRFDDSIYRLLGSELEALTLERELLADPGSYGARSSASARLPGALVRAVNLVL</sequence>
<organism evidence="2 3">
    <name type="scientific">Chitinimonas viridis</name>
    <dbReference type="NCBI Taxonomy" id="664880"/>
    <lineage>
        <taxon>Bacteria</taxon>
        <taxon>Pseudomonadati</taxon>
        <taxon>Pseudomonadota</taxon>
        <taxon>Betaproteobacteria</taxon>
        <taxon>Neisseriales</taxon>
        <taxon>Chitinibacteraceae</taxon>
        <taxon>Chitinimonas</taxon>
    </lineage>
</organism>
<dbReference type="Proteomes" id="UP001180081">
    <property type="component" value="Unassembled WGS sequence"/>
</dbReference>
<reference evidence="2" key="2">
    <citation type="submission" date="2023-06" db="EMBL/GenBank/DDBJ databases">
        <authorList>
            <person name="Lucena T."/>
            <person name="Sun Q."/>
        </authorList>
    </citation>
    <scope>NUCLEOTIDE SEQUENCE</scope>
    <source>
        <strain evidence="2">CECT 7703</strain>
    </source>
</reference>
<dbReference type="EMBL" id="JAUFPU010000019">
    <property type="protein sequence ID" value="MDN3578885.1"/>
    <property type="molecule type" value="Genomic_DNA"/>
</dbReference>
<dbReference type="RefSeq" id="WP_290334222.1">
    <property type="nucleotide sequence ID" value="NZ_JAUFPU010000019.1"/>
</dbReference>
<evidence type="ECO:0000259" key="1">
    <source>
        <dbReference type="Pfam" id="PF19289"/>
    </source>
</evidence>
<comment type="caution">
    <text evidence="2">The sequence shown here is derived from an EMBL/GenBank/DDBJ whole genome shotgun (WGS) entry which is preliminary data.</text>
</comment>
<dbReference type="PANTHER" id="PTHR43666">
    <property type="entry name" value="TLDD PROTEIN"/>
    <property type="match status" value="1"/>
</dbReference>
<dbReference type="PANTHER" id="PTHR43666:SF1">
    <property type="entry name" value="CONSERVED PROTEIN"/>
    <property type="match status" value="1"/>
</dbReference>
<feature type="domain" description="Metalloprotease TldD/E C-terminal" evidence="1">
    <location>
        <begin position="214"/>
        <end position="434"/>
    </location>
</feature>
<accession>A0ABT8BAW2</accession>
<dbReference type="InterPro" id="IPR045569">
    <property type="entry name" value="Metalloprtase-TldD/E_C"/>
</dbReference>
<dbReference type="InterPro" id="IPR036059">
    <property type="entry name" value="TldD/PmbA_sf"/>
</dbReference>
<dbReference type="SUPFAM" id="SSF111283">
    <property type="entry name" value="Putative modulator of DNA gyrase, PmbA/TldD"/>
    <property type="match status" value="1"/>
</dbReference>
<dbReference type="Pfam" id="PF19289">
    <property type="entry name" value="PmbA_TldD_3rd"/>
    <property type="match status" value="1"/>
</dbReference>
<name>A0ABT8BAW2_9NEIS</name>
<keyword evidence="3" id="KW-1185">Reference proteome</keyword>